<dbReference type="RefSeq" id="WP_117444135.1">
    <property type="nucleotide sequence ID" value="NZ_JAJFEN010000013.1"/>
</dbReference>
<dbReference type="InterPro" id="IPR012867">
    <property type="entry name" value="DUF1648"/>
</dbReference>
<dbReference type="Pfam" id="PF07853">
    <property type="entry name" value="DUF1648"/>
    <property type="match status" value="1"/>
</dbReference>
<dbReference type="InterPro" id="IPR026272">
    <property type="entry name" value="SdpI"/>
</dbReference>
<protein>
    <submittedName>
        <fullName evidence="3">DUF1648 domain-containing protein</fullName>
    </submittedName>
</protein>
<feature type="domain" description="DUF1648" evidence="2">
    <location>
        <begin position="11"/>
        <end position="57"/>
    </location>
</feature>
<sequence>MKKQTLGIAFLILITFLFCLGILPFLPAQIPIHWNAAGVIDGWCDQLFLLLFPVLQLAMAAVFSLIRHIDPRRKNVERFASTCNVFLLVLCLLIFGMCLITAISAWKPDAINVPMAITLGLGILFAVIGNLMPKIRQNYFIGIKTPWALEDEDNWRRTHRMAGRLWFTAGLSMMLLCVLPKEFLTACILAIVLAIALLPYVYSYALFRSKRTKGENND</sequence>
<dbReference type="PANTHER" id="PTHR37810">
    <property type="entry name" value="IMMUNITY PROTEIN SDPI"/>
    <property type="match status" value="1"/>
</dbReference>
<dbReference type="PIRSF" id="PIRSF038959">
    <property type="entry name" value="SdpI"/>
    <property type="match status" value="1"/>
</dbReference>
<evidence type="ECO:0000256" key="1">
    <source>
        <dbReference type="SAM" id="Phobius"/>
    </source>
</evidence>
<dbReference type="PANTHER" id="PTHR37810:SF5">
    <property type="entry name" value="IMMUNITY PROTEIN SDPI"/>
    <property type="match status" value="1"/>
</dbReference>
<dbReference type="OrthoDB" id="9808690at2"/>
<feature type="transmembrane region" description="Helical" evidence="1">
    <location>
        <begin position="86"/>
        <end position="106"/>
    </location>
</feature>
<organism evidence="3 4">
    <name type="scientific">Clostridium innocuum</name>
    <dbReference type="NCBI Taxonomy" id="1522"/>
    <lineage>
        <taxon>Bacteria</taxon>
        <taxon>Bacillati</taxon>
        <taxon>Bacillota</taxon>
        <taxon>Clostridia</taxon>
        <taxon>Eubacteriales</taxon>
        <taxon>Clostridiaceae</taxon>
        <taxon>Clostridium</taxon>
    </lineage>
</organism>
<feature type="transmembrane region" description="Helical" evidence="1">
    <location>
        <begin position="188"/>
        <end position="207"/>
    </location>
</feature>
<accession>A0A3E2VP94</accession>
<keyword evidence="1" id="KW-1133">Transmembrane helix</keyword>
<proteinExistence type="predicted"/>
<keyword evidence="1" id="KW-0812">Transmembrane</keyword>
<evidence type="ECO:0000313" key="4">
    <source>
        <dbReference type="Proteomes" id="UP000260025"/>
    </source>
</evidence>
<dbReference type="Proteomes" id="UP000260025">
    <property type="component" value="Unassembled WGS sequence"/>
</dbReference>
<feature type="transmembrane region" description="Helical" evidence="1">
    <location>
        <begin position="46"/>
        <end position="66"/>
    </location>
</feature>
<dbReference type="EMBL" id="QVEV01000029">
    <property type="protein sequence ID" value="RGC12574.1"/>
    <property type="molecule type" value="Genomic_DNA"/>
</dbReference>
<feature type="transmembrane region" description="Helical" evidence="1">
    <location>
        <begin position="165"/>
        <end position="182"/>
    </location>
</feature>
<evidence type="ECO:0000313" key="3">
    <source>
        <dbReference type="EMBL" id="RGC12574.1"/>
    </source>
</evidence>
<dbReference type="AlphaFoldDB" id="A0A3E2VP94"/>
<gene>
    <name evidence="3" type="ORF">DXA38_16510</name>
</gene>
<evidence type="ECO:0000259" key="2">
    <source>
        <dbReference type="Pfam" id="PF07853"/>
    </source>
</evidence>
<reference evidence="3 4" key="1">
    <citation type="submission" date="2018-08" db="EMBL/GenBank/DDBJ databases">
        <title>A genome reference for cultivated species of the human gut microbiota.</title>
        <authorList>
            <person name="Zou Y."/>
            <person name="Xue W."/>
            <person name="Luo G."/>
        </authorList>
    </citation>
    <scope>NUCLEOTIDE SEQUENCE [LARGE SCALE GENOMIC DNA]</scope>
    <source>
        <strain evidence="3 4">OF01-2LB</strain>
    </source>
</reference>
<feature type="transmembrane region" description="Helical" evidence="1">
    <location>
        <begin position="112"/>
        <end position="132"/>
    </location>
</feature>
<name>A0A3E2VP94_CLOIN</name>
<dbReference type="InterPro" id="IPR025962">
    <property type="entry name" value="SdpI/YhfL"/>
</dbReference>
<feature type="transmembrane region" description="Helical" evidence="1">
    <location>
        <begin position="7"/>
        <end position="26"/>
    </location>
</feature>
<dbReference type="Pfam" id="PF13630">
    <property type="entry name" value="SdpI"/>
    <property type="match status" value="1"/>
</dbReference>
<keyword evidence="1" id="KW-0472">Membrane</keyword>
<dbReference type="GO" id="GO:0009636">
    <property type="term" value="P:response to toxic substance"/>
    <property type="evidence" value="ECO:0007669"/>
    <property type="project" value="TreeGrafter"/>
</dbReference>
<comment type="caution">
    <text evidence="3">The sequence shown here is derived from an EMBL/GenBank/DDBJ whole genome shotgun (WGS) entry which is preliminary data.</text>
</comment>